<evidence type="ECO:0000313" key="2">
    <source>
        <dbReference type="Proteomes" id="UP000004986"/>
    </source>
</evidence>
<keyword evidence="2" id="KW-1185">Reference proteome</keyword>
<dbReference type="AlphaFoldDB" id="F3G7Z3"/>
<reference evidence="1 2" key="1">
    <citation type="journal article" date="2011" name="PLoS Pathog.">
        <title>Dynamic evolution of pathogenicity revealed by sequencing and comparative genomics of 19 Pseudomonas syringae isolates.</title>
        <authorList>
            <person name="Baltrus D.A."/>
            <person name="Nishimura M.T."/>
            <person name="Romanchuk A."/>
            <person name="Chang J.H."/>
            <person name="Mukhtar M.S."/>
            <person name="Cherkis K."/>
            <person name="Roach J."/>
            <person name="Grant S.R."/>
            <person name="Jones C.D."/>
            <person name="Dangl J.L."/>
        </authorList>
    </citation>
    <scope>NUCLEOTIDE SEQUENCE [LARGE SCALE GENOMIC DNA]</scope>
    <source>
        <strain evidence="1 2">1704B</strain>
    </source>
</reference>
<protein>
    <submittedName>
        <fullName evidence="1">Erythronate-4-phosphate dehydrogenase</fullName>
    </submittedName>
</protein>
<name>F3G7Z3_PSESJ</name>
<evidence type="ECO:0000313" key="1">
    <source>
        <dbReference type="EMBL" id="EGH43193.1"/>
    </source>
</evidence>
<accession>F3G7Z3</accession>
<dbReference type="InterPro" id="IPR038251">
    <property type="entry name" value="PdxB_dimer_sf"/>
</dbReference>
<gene>
    <name evidence="1" type="ORF">PSYPI_12699</name>
</gene>
<comment type="caution">
    <text evidence="1">The sequence shown here is derived from an EMBL/GenBank/DDBJ whole genome shotgun (WGS) entry which is preliminary data.</text>
</comment>
<feature type="non-terminal residue" evidence="1">
    <location>
        <position position="1"/>
    </location>
</feature>
<dbReference type="Proteomes" id="UP000004986">
    <property type="component" value="Unassembled WGS sequence"/>
</dbReference>
<sequence length="33" mass="3614">YPPRREIEGLKVHLEGESEALAQLVRALGAVLV</sequence>
<dbReference type="EMBL" id="AEAI01000633">
    <property type="protein sequence ID" value="EGH43193.1"/>
    <property type="molecule type" value="Genomic_DNA"/>
</dbReference>
<dbReference type="Gene3D" id="3.30.1370.170">
    <property type="match status" value="1"/>
</dbReference>
<proteinExistence type="predicted"/>
<dbReference type="HOGENOM" id="CLU_3379058_0_0_6"/>
<organism evidence="1 2">
    <name type="scientific">Pseudomonas syringae pv. pisi str. 1704B</name>
    <dbReference type="NCBI Taxonomy" id="629263"/>
    <lineage>
        <taxon>Bacteria</taxon>
        <taxon>Pseudomonadati</taxon>
        <taxon>Pseudomonadota</taxon>
        <taxon>Gammaproteobacteria</taxon>
        <taxon>Pseudomonadales</taxon>
        <taxon>Pseudomonadaceae</taxon>
        <taxon>Pseudomonas</taxon>
        <taxon>Pseudomonas syringae</taxon>
    </lineage>
</organism>